<reference evidence="1" key="1">
    <citation type="submission" date="2022-07" db="EMBL/GenBank/DDBJ databases">
        <title>Genome Sequence of Agrocybe chaxingu.</title>
        <authorList>
            <person name="Buettner E."/>
        </authorList>
    </citation>
    <scope>NUCLEOTIDE SEQUENCE</scope>
    <source>
        <strain evidence="1">MP-N11</strain>
    </source>
</reference>
<evidence type="ECO:0000313" key="2">
    <source>
        <dbReference type="Proteomes" id="UP001148786"/>
    </source>
</evidence>
<sequence>MAASAVHDTASARQYEEALERYGITRKGAGPSVKISNQQDAGFSELHTHRLYLTKITVHSDFDVIETPNVALAALDMVHQAAEGLEALLAGWSTADVSLFRVARAGEVTIQVVEGYEIEVAEVTFEHGAVP</sequence>
<dbReference type="EMBL" id="JANKHO010001785">
    <property type="protein sequence ID" value="KAJ3498654.1"/>
    <property type="molecule type" value="Genomic_DNA"/>
</dbReference>
<comment type="caution">
    <text evidence="1">The sequence shown here is derived from an EMBL/GenBank/DDBJ whole genome shotgun (WGS) entry which is preliminary data.</text>
</comment>
<dbReference type="Proteomes" id="UP001148786">
    <property type="component" value="Unassembled WGS sequence"/>
</dbReference>
<name>A0A9W8JPB4_9AGAR</name>
<protein>
    <submittedName>
        <fullName evidence="1">Uncharacterized protein</fullName>
    </submittedName>
</protein>
<gene>
    <name evidence="1" type="ORF">NLJ89_g10192</name>
</gene>
<keyword evidence="2" id="KW-1185">Reference proteome</keyword>
<dbReference type="AlphaFoldDB" id="A0A9W8JPB4"/>
<proteinExistence type="predicted"/>
<evidence type="ECO:0000313" key="1">
    <source>
        <dbReference type="EMBL" id="KAJ3498654.1"/>
    </source>
</evidence>
<accession>A0A9W8JPB4</accession>
<organism evidence="1 2">
    <name type="scientific">Agrocybe chaxingu</name>
    <dbReference type="NCBI Taxonomy" id="84603"/>
    <lineage>
        <taxon>Eukaryota</taxon>
        <taxon>Fungi</taxon>
        <taxon>Dikarya</taxon>
        <taxon>Basidiomycota</taxon>
        <taxon>Agaricomycotina</taxon>
        <taxon>Agaricomycetes</taxon>
        <taxon>Agaricomycetidae</taxon>
        <taxon>Agaricales</taxon>
        <taxon>Agaricineae</taxon>
        <taxon>Strophariaceae</taxon>
        <taxon>Agrocybe</taxon>
    </lineage>
</organism>